<dbReference type="InterPro" id="IPR050688">
    <property type="entry name" value="Zinc_finger/UBP_domain"/>
</dbReference>
<dbReference type="RefSeq" id="XP_009061472.1">
    <property type="nucleotide sequence ID" value="XM_009063224.1"/>
</dbReference>
<dbReference type="KEGG" id="lgi:LOTGIDRAFT_127000"/>
<dbReference type="Pfam" id="PF00096">
    <property type="entry name" value="zf-C2H2"/>
    <property type="match status" value="2"/>
</dbReference>
<keyword evidence="8" id="KW-1185">Reference proteome</keyword>
<keyword evidence="1" id="KW-0479">Metal-binding</keyword>
<keyword evidence="4" id="KW-0862">Zinc</keyword>
<accession>V4BH63</accession>
<dbReference type="GO" id="GO:0005634">
    <property type="term" value="C:nucleus"/>
    <property type="evidence" value="ECO:0007669"/>
    <property type="project" value="TreeGrafter"/>
</dbReference>
<name>V4BH63_LOTGI</name>
<dbReference type="PROSITE" id="PS00028">
    <property type="entry name" value="ZINC_FINGER_C2H2_1"/>
    <property type="match status" value="3"/>
</dbReference>
<evidence type="ECO:0000256" key="3">
    <source>
        <dbReference type="ARBA" id="ARBA00022771"/>
    </source>
</evidence>
<gene>
    <name evidence="7" type="ORF">LOTGIDRAFT_127000</name>
</gene>
<evidence type="ECO:0000259" key="6">
    <source>
        <dbReference type="PROSITE" id="PS50157"/>
    </source>
</evidence>
<dbReference type="InterPro" id="IPR008598">
    <property type="entry name" value="Di19_Zn-bd"/>
</dbReference>
<feature type="domain" description="C2H2-type" evidence="6">
    <location>
        <begin position="2"/>
        <end position="30"/>
    </location>
</feature>
<dbReference type="OMA" id="HLNRIHK"/>
<feature type="domain" description="C2H2-type" evidence="6">
    <location>
        <begin position="115"/>
        <end position="139"/>
    </location>
</feature>
<dbReference type="InterPro" id="IPR013087">
    <property type="entry name" value="Znf_C2H2_type"/>
</dbReference>
<organism evidence="7 8">
    <name type="scientific">Lottia gigantea</name>
    <name type="common">Giant owl limpet</name>
    <dbReference type="NCBI Taxonomy" id="225164"/>
    <lineage>
        <taxon>Eukaryota</taxon>
        <taxon>Metazoa</taxon>
        <taxon>Spiralia</taxon>
        <taxon>Lophotrochozoa</taxon>
        <taxon>Mollusca</taxon>
        <taxon>Gastropoda</taxon>
        <taxon>Patellogastropoda</taxon>
        <taxon>Lottioidea</taxon>
        <taxon>Lottiidae</taxon>
        <taxon>Lottia</taxon>
    </lineage>
</organism>
<dbReference type="AlphaFoldDB" id="V4BH63"/>
<dbReference type="SUPFAM" id="SSF57667">
    <property type="entry name" value="beta-beta-alpha zinc fingers"/>
    <property type="match status" value="2"/>
</dbReference>
<dbReference type="Pfam" id="PF05605">
    <property type="entry name" value="zf-Di19"/>
    <property type="match status" value="1"/>
</dbReference>
<reference evidence="7 8" key="1">
    <citation type="journal article" date="2013" name="Nature">
        <title>Insights into bilaterian evolution from three spiralian genomes.</title>
        <authorList>
            <person name="Simakov O."/>
            <person name="Marletaz F."/>
            <person name="Cho S.J."/>
            <person name="Edsinger-Gonzales E."/>
            <person name="Havlak P."/>
            <person name="Hellsten U."/>
            <person name="Kuo D.H."/>
            <person name="Larsson T."/>
            <person name="Lv J."/>
            <person name="Arendt D."/>
            <person name="Savage R."/>
            <person name="Osoegawa K."/>
            <person name="de Jong P."/>
            <person name="Grimwood J."/>
            <person name="Chapman J.A."/>
            <person name="Shapiro H."/>
            <person name="Aerts A."/>
            <person name="Otillar R.P."/>
            <person name="Terry A.Y."/>
            <person name="Boore J.L."/>
            <person name="Grigoriev I.V."/>
            <person name="Lindberg D.R."/>
            <person name="Seaver E.C."/>
            <person name="Weisblat D.A."/>
            <person name="Putnam N.H."/>
            <person name="Rokhsar D.S."/>
        </authorList>
    </citation>
    <scope>NUCLEOTIDE SEQUENCE [LARGE SCALE GENOMIC DNA]</scope>
</reference>
<sequence length="155" mass="17853">PYACDQCGVRYAHKHGLGQHYKEKHLQLKVSCPICNASFTRKTSLKRHILAHSKTNFMECTYCGKLISKTNLQRHIKAKHLGVRFPFSCPLCGVKYQHKRSLRLHMKSTHLQIRFNCPLCGTTFTRKSTLSRHLKSIHSDIHIENSATKLEIGKE</sequence>
<dbReference type="GeneID" id="20232664"/>
<dbReference type="SMART" id="SM00355">
    <property type="entry name" value="ZnF_C2H2"/>
    <property type="match status" value="5"/>
</dbReference>
<evidence type="ECO:0000256" key="2">
    <source>
        <dbReference type="ARBA" id="ARBA00022737"/>
    </source>
</evidence>
<keyword evidence="3 5" id="KW-0863">Zinc-finger</keyword>
<dbReference type="PROSITE" id="PS50157">
    <property type="entry name" value="ZINC_FINGER_C2H2_2"/>
    <property type="match status" value="4"/>
</dbReference>
<protein>
    <recommendedName>
        <fullName evidence="6">C2H2-type domain-containing protein</fullName>
    </recommendedName>
</protein>
<dbReference type="EMBL" id="KB202823">
    <property type="protein sequence ID" value="ESO87869.1"/>
    <property type="molecule type" value="Genomic_DNA"/>
</dbReference>
<feature type="domain" description="C2H2-type" evidence="6">
    <location>
        <begin position="30"/>
        <end position="57"/>
    </location>
</feature>
<keyword evidence="2" id="KW-0677">Repeat</keyword>
<dbReference type="GO" id="GO:0008270">
    <property type="term" value="F:zinc ion binding"/>
    <property type="evidence" value="ECO:0007669"/>
    <property type="project" value="UniProtKB-KW"/>
</dbReference>
<dbReference type="HOGENOM" id="CLU_002678_42_11_1"/>
<dbReference type="Proteomes" id="UP000030746">
    <property type="component" value="Unassembled WGS sequence"/>
</dbReference>
<dbReference type="OrthoDB" id="3176823at2759"/>
<evidence type="ECO:0000313" key="8">
    <source>
        <dbReference type="Proteomes" id="UP000030746"/>
    </source>
</evidence>
<dbReference type="GO" id="GO:0045944">
    <property type="term" value="P:positive regulation of transcription by RNA polymerase II"/>
    <property type="evidence" value="ECO:0007669"/>
    <property type="project" value="TreeGrafter"/>
</dbReference>
<feature type="domain" description="C2H2-type" evidence="6">
    <location>
        <begin position="87"/>
        <end position="115"/>
    </location>
</feature>
<dbReference type="PANTHER" id="PTHR24403:SF67">
    <property type="entry name" value="FI01116P-RELATED"/>
    <property type="match status" value="1"/>
</dbReference>
<evidence type="ECO:0000313" key="7">
    <source>
        <dbReference type="EMBL" id="ESO87869.1"/>
    </source>
</evidence>
<evidence type="ECO:0000256" key="4">
    <source>
        <dbReference type="ARBA" id="ARBA00022833"/>
    </source>
</evidence>
<feature type="non-terminal residue" evidence="7">
    <location>
        <position position="1"/>
    </location>
</feature>
<dbReference type="Gene3D" id="3.30.160.60">
    <property type="entry name" value="Classic Zinc Finger"/>
    <property type="match status" value="3"/>
</dbReference>
<evidence type="ECO:0000256" key="5">
    <source>
        <dbReference type="PROSITE-ProRule" id="PRU00042"/>
    </source>
</evidence>
<evidence type="ECO:0000256" key="1">
    <source>
        <dbReference type="ARBA" id="ARBA00022723"/>
    </source>
</evidence>
<proteinExistence type="predicted"/>
<dbReference type="InterPro" id="IPR036236">
    <property type="entry name" value="Znf_C2H2_sf"/>
</dbReference>
<dbReference type="PANTHER" id="PTHR24403">
    <property type="entry name" value="ZINC FINGER PROTEIN"/>
    <property type="match status" value="1"/>
</dbReference>
<dbReference type="CTD" id="20232664"/>